<organism evidence="3 4">
    <name type="scientific">Aliicoccus persicus</name>
    <dbReference type="NCBI Taxonomy" id="930138"/>
    <lineage>
        <taxon>Bacteria</taxon>
        <taxon>Bacillati</taxon>
        <taxon>Bacillota</taxon>
        <taxon>Bacilli</taxon>
        <taxon>Bacillales</taxon>
        <taxon>Staphylococcaceae</taxon>
        <taxon>Aliicoccus</taxon>
    </lineage>
</organism>
<feature type="transmembrane region" description="Helical" evidence="1">
    <location>
        <begin position="94"/>
        <end position="114"/>
    </location>
</feature>
<feature type="transmembrane region" description="Helical" evidence="1">
    <location>
        <begin position="119"/>
        <end position="140"/>
    </location>
</feature>
<dbReference type="PANTHER" id="PTHR36834:SF1">
    <property type="entry name" value="INTEGRAL MEMBRANE PROTEIN"/>
    <property type="match status" value="1"/>
</dbReference>
<keyword evidence="1" id="KW-0472">Membrane</keyword>
<feature type="transmembrane region" description="Helical" evidence="1">
    <location>
        <begin position="12"/>
        <end position="31"/>
    </location>
</feature>
<accession>A0A662Z6M9</accession>
<dbReference type="RefSeq" id="WP_091475697.1">
    <property type="nucleotide sequence ID" value="NZ_FOIT01000005.1"/>
</dbReference>
<dbReference type="Pfam" id="PF04892">
    <property type="entry name" value="VanZ"/>
    <property type="match status" value="1"/>
</dbReference>
<dbReference type="Proteomes" id="UP000243605">
    <property type="component" value="Unassembled WGS sequence"/>
</dbReference>
<dbReference type="OrthoDB" id="4822551at2"/>
<dbReference type="AlphaFoldDB" id="A0A662Z6M9"/>
<sequence length="178" mass="19941">MIYLYEAFKAVIPVFVILSVLVFILTAAINLKFKVRDGVMHQIARIVIHFGLIMSFIGIGLVTGLPSDNPEKVTQFEPFRSIIDTYLYATDYTFFNAIVMNVVLFVPFSMFFYLATSRLILTFVLSFFLSVGIEVLQYILPIGRISNIDDVILNTTGAVIGIINGVILKVFASIGRKK</sequence>
<dbReference type="EMBL" id="FOIT01000005">
    <property type="protein sequence ID" value="SEW11269.1"/>
    <property type="molecule type" value="Genomic_DNA"/>
</dbReference>
<dbReference type="PANTHER" id="PTHR36834">
    <property type="entry name" value="MEMBRANE PROTEIN-RELATED"/>
    <property type="match status" value="1"/>
</dbReference>
<evidence type="ECO:0000313" key="3">
    <source>
        <dbReference type="EMBL" id="SEW11269.1"/>
    </source>
</evidence>
<evidence type="ECO:0000259" key="2">
    <source>
        <dbReference type="Pfam" id="PF04892"/>
    </source>
</evidence>
<feature type="domain" description="VanZ-like" evidence="2">
    <location>
        <begin position="50"/>
        <end position="163"/>
    </location>
</feature>
<keyword evidence="1" id="KW-1133">Transmembrane helix</keyword>
<reference evidence="3 4" key="1">
    <citation type="submission" date="2016-10" db="EMBL/GenBank/DDBJ databases">
        <authorList>
            <person name="Varghese N."/>
            <person name="Submissions S."/>
        </authorList>
    </citation>
    <scope>NUCLEOTIDE SEQUENCE [LARGE SCALE GENOMIC DNA]</scope>
    <source>
        <strain evidence="3 4">IBRC-M10081</strain>
    </source>
</reference>
<feature type="transmembrane region" description="Helical" evidence="1">
    <location>
        <begin position="43"/>
        <end position="65"/>
    </location>
</feature>
<gene>
    <name evidence="3" type="ORF">SAMN05192557_1665</name>
</gene>
<name>A0A662Z6M9_9STAP</name>
<dbReference type="InterPro" id="IPR006976">
    <property type="entry name" value="VanZ-like"/>
</dbReference>
<keyword evidence="4" id="KW-1185">Reference proteome</keyword>
<evidence type="ECO:0000313" key="4">
    <source>
        <dbReference type="Proteomes" id="UP000243605"/>
    </source>
</evidence>
<keyword evidence="1" id="KW-0812">Transmembrane</keyword>
<evidence type="ECO:0000256" key="1">
    <source>
        <dbReference type="SAM" id="Phobius"/>
    </source>
</evidence>
<dbReference type="InterPro" id="IPR053150">
    <property type="entry name" value="Teicoplanin_resist-assoc"/>
</dbReference>
<proteinExistence type="predicted"/>
<protein>
    <submittedName>
        <fullName evidence="3">VanZ like family protein</fullName>
    </submittedName>
</protein>
<feature type="transmembrane region" description="Helical" evidence="1">
    <location>
        <begin position="152"/>
        <end position="172"/>
    </location>
</feature>